<organism evidence="1 2">
    <name type="scientific">Saccharibacillus sacchari</name>
    <dbReference type="NCBI Taxonomy" id="456493"/>
    <lineage>
        <taxon>Bacteria</taxon>
        <taxon>Bacillati</taxon>
        <taxon>Bacillota</taxon>
        <taxon>Bacilli</taxon>
        <taxon>Bacillales</taxon>
        <taxon>Paenibacillaceae</taxon>
        <taxon>Saccharibacillus</taxon>
    </lineage>
</organism>
<evidence type="ECO:0000313" key="2">
    <source>
        <dbReference type="Proteomes" id="UP001380953"/>
    </source>
</evidence>
<reference evidence="1" key="1">
    <citation type="submission" date="2024-03" db="EMBL/GenBank/DDBJ databases">
        <title>Whole genome sequecning of epiphytes from Marcgravia umbellata leaves.</title>
        <authorList>
            <person name="Kumar G."/>
            <person name="Savka M.A."/>
        </authorList>
    </citation>
    <scope>NUCLEOTIDE SEQUENCE</scope>
    <source>
        <strain evidence="1">RIT_BL5</strain>
    </source>
</reference>
<proteinExistence type="predicted"/>
<sequence length="349" mass="39304">MIEEIGMGGRIQLKKTWTADDLRNLAAEPELRIVQYSEAEVPGTRMLHLLNEELFAARPDVTLRIYGFHLQSADLSVLTQLPQVERLSVDCSTRAQGWEHLGSLSKLRELELDVFDIGSFDALYGVTSDLMQIRLGKTRSKKPDLSVLRRFGRLEKLAIDGHKKGIESIRELHFLQELHVHGIPLEELGFLGELPKLTSLSIGQGKVESLDWLSGLPGLKKLRIRSAKKLAELNVLADLTKLERFELVDQPLLKTLPDLQNLLALQSVVCNNVGLEDLDWIVTAPQLKRLAFRDVKTLEPKAFERLIAARRPDKLSVAMAKGGKHKAVQAILEREGLYERSAWWISSGF</sequence>
<gene>
    <name evidence="1" type="ORF">WKI47_06250</name>
</gene>
<protein>
    <submittedName>
        <fullName evidence="1">Uncharacterized protein</fullName>
    </submittedName>
</protein>
<comment type="caution">
    <text evidence="1">The sequence shown here is derived from an EMBL/GenBank/DDBJ whole genome shotgun (WGS) entry which is preliminary data.</text>
</comment>
<dbReference type="EMBL" id="JBBKAR010000018">
    <property type="protein sequence ID" value="MEJ8303517.1"/>
    <property type="molecule type" value="Genomic_DNA"/>
</dbReference>
<name>A0ACC6P9M5_9BACL</name>
<keyword evidence="2" id="KW-1185">Reference proteome</keyword>
<accession>A0ACC6P9M5</accession>
<evidence type="ECO:0000313" key="1">
    <source>
        <dbReference type="EMBL" id="MEJ8303517.1"/>
    </source>
</evidence>
<dbReference type="Proteomes" id="UP001380953">
    <property type="component" value="Unassembled WGS sequence"/>
</dbReference>